<reference evidence="1" key="1">
    <citation type="submission" date="2020-04" db="EMBL/GenBank/DDBJ databases">
        <authorList>
            <person name="Zhang T."/>
        </authorList>
    </citation>
    <scope>NUCLEOTIDE SEQUENCE</scope>
    <source>
        <strain evidence="1">HKST-UBA15</strain>
    </source>
</reference>
<gene>
    <name evidence="1" type="ORF">KC675_04885</name>
</gene>
<evidence type="ECO:0000313" key="1">
    <source>
        <dbReference type="EMBL" id="MCA9380487.1"/>
    </source>
</evidence>
<sequence>MLENPLEYSPLPRDLDMLSPGSVYLVPDDSDARILLTHCTGLNCSRNTASGIELGVISPDNYLSIPFTAKAGTFVRAVEPTEGSCRCGECNRHCVTLGPNDADNVYNIKYEPPADNSPQYLSHLGKTPIGSIIKFPKLIYGKQVIGDNLGVYTDPLSADIKYRTGLSTLGFTVSPIKEERSMGSYTYVLPSNTTVQILTIPEGTQIWATCWEIKGPDGHSKNIRRAINTFVDKMLGR</sequence>
<dbReference type="Proteomes" id="UP000745577">
    <property type="component" value="Unassembled WGS sequence"/>
</dbReference>
<name>A0A955IA50_9BACT</name>
<reference evidence="1" key="2">
    <citation type="journal article" date="2021" name="Microbiome">
        <title>Successional dynamics and alternative stable states in a saline activated sludge microbial community over 9 years.</title>
        <authorList>
            <person name="Wang Y."/>
            <person name="Ye J."/>
            <person name="Ju F."/>
            <person name="Liu L."/>
            <person name="Boyd J.A."/>
            <person name="Deng Y."/>
            <person name="Parks D.H."/>
            <person name="Jiang X."/>
            <person name="Yin X."/>
            <person name="Woodcroft B.J."/>
            <person name="Tyson G.W."/>
            <person name="Hugenholtz P."/>
            <person name="Polz M.F."/>
            <person name="Zhang T."/>
        </authorList>
    </citation>
    <scope>NUCLEOTIDE SEQUENCE</scope>
    <source>
        <strain evidence="1">HKST-UBA15</strain>
    </source>
</reference>
<dbReference type="EMBL" id="JAGQLL010000072">
    <property type="protein sequence ID" value="MCA9380487.1"/>
    <property type="molecule type" value="Genomic_DNA"/>
</dbReference>
<protein>
    <submittedName>
        <fullName evidence="1">Uncharacterized protein</fullName>
    </submittedName>
</protein>
<evidence type="ECO:0000313" key="2">
    <source>
        <dbReference type="Proteomes" id="UP000745577"/>
    </source>
</evidence>
<accession>A0A955IA50</accession>
<comment type="caution">
    <text evidence="1">The sequence shown here is derived from an EMBL/GenBank/DDBJ whole genome shotgun (WGS) entry which is preliminary data.</text>
</comment>
<proteinExistence type="predicted"/>
<organism evidence="1 2">
    <name type="scientific">Candidatus Dojkabacteria bacterium</name>
    <dbReference type="NCBI Taxonomy" id="2099670"/>
    <lineage>
        <taxon>Bacteria</taxon>
        <taxon>Candidatus Dojkabacteria</taxon>
    </lineage>
</organism>
<dbReference type="AlphaFoldDB" id="A0A955IA50"/>